<keyword evidence="12" id="KW-1185">Reference proteome</keyword>
<dbReference type="InterPro" id="IPR036005">
    <property type="entry name" value="Creatinase/aminopeptidase-like"/>
</dbReference>
<name>A0ABR6RAG0_9BURK</name>
<keyword evidence="6" id="KW-0479">Metal-binding</keyword>
<protein>
    <recommendedName>
        <fullName evidence="4">Xaa-Pro aminopeptidase</fullName>
        <ecNumber evidence="4">3.4.11.9</ecNumber>
    </recommendedName>
</protein>
<evidence type="ECO:0000256" key="3">
    <source>
        <dbReference type="ARBA" id="ARBA00008766"/>
    </source>
</evidence>
<dbReference type="Gene3D" id="3.40.350.10">
    <property type="entry name" value="Creatinase/prolidase N-terminal domain"/>
    <property type="match status" value="1"/>
</dbReference>
<dbReference type="EC" id="3.4.11.9" evidence="4"/>
<evidence type="ECO:0000259" key="10">
    <source>
        <dbReference type="SMART" id="SM01011"/>
    </source>
</evidence>
<dbReference type="RefSeq" id="WP_184704315.1">
    <property type="nucleotide sequence ID" value="NZ_JACHKZ010000001.1"/>
</dbReference>
<evidence type="ECO:0000256" key="9">
    <source>
        <dbReference type="ARBA" id="ARBA00023211"/>
    </source>
</evidence>
<evidence type="ECO:0000256" key="7">
    <source>
        <dbReference type="ARBA" id="ARBA00022801"/>
    </source>
</evidence>
<accession>A0ABR6RAG0</accession>
<dbReference type="SMART" id="SM01011">
    <property type="entry name" value="AMP_N"/>
    <property type="match status" value="1"/>
</dbReference>
<comment type="similarity">
    <text evidence="3">Belongs to the peptidase M24B family.</text>
</comment>
<dbReference type="PANTHER" id="PTHR43226:SF4">
    <property type="entry name" value="XAA-PRO AMINOPEPTIDASE 3"/>
    <property type="match status" value="1"/>
</dbReference>
<dbReference type="GO" id="GO:0004177">
    <property type="term" value="F:aminopeptidase activity"/>
    <property type="evidence" value="ECO:0007669"/>
    <property type="project" value="UniProtKB-KW"/>
</dbReference>
<sequence>MQNNNVPAIPAQAIYAERRAQVARQLGEGGIAIIPTAPEHPRNRDSDYLYRHDSYFYYLTGFTEPHATLVITADGKSTLFCAPKDLAREIWDGYRLGPDAAVPALGVSEAFAINEQDARMAKMLENRTVVWYPFAIHPGLEGVVAKWLNAVRARTRYGALVPEQQRDLCAILDEMRLIKDAHEVAILRRAGAISARAHVLAMQRSARMLRAGKDVREYHLDAELLQAFREHGSQYPAYGSIVAAGANACVLHYRADAAPVKNGDLVLIDAGCELDGYASDITRTFPANGRFSGPQRALYDLVLASQDAAIARAMPGKRFNDMHDATVAVLAQGMLDLGLLDGNKVGNAQDVIENRNYFQFYMHRTGHWMGMDVHDCGNYVEPSEVGHISERRDPLSGELIINRPSRILRAGMVTTIEPGIYVRPAEGVPEQFHNIGIRIEDDALITETGCELLTRGVPVAADEIEALMRDG</sequence>
<evidence type="ECO:0000313" key="12">
    <source>
        <dbReference type="Proteomes" id="UP000562492"/>
    </source>
</evidence>
<keyword evidence="8" id="KW-0482">Metalloprotease</keyword>
<evidence type="ECO:0000256" key="8">
    <source>
        <dbReference type="ARBA" id="ARBA00023049"/>
    </source>
</evidence>
<keyword evidence="11" id="KW-0031">Aminopeptidase</keyword>
<feature type="domain" description="Aminopeptidase P N-terminal" evidence="10">
    <location>
        <begin position="10"/>
        <end position="141"/>
    </location>
</feature>
<keyword evidence="7 11" id="KW-0378">Hydrolase</keyword>
<dbReference type="SUPFAM" id="SSF55920">
    <property type="entry name" value="Creatinase/aminopeptidase"/>
    <property type="match status" value="1"/>
</dbReference>
<dbReference type="PANTHER" id="PTHR43226">
    <property type="entry name" value="XAA-PRO AMINOPEPTIDASE 3"/>
    <property type="match status" value="1"/>
</dbReference>
<dbReference type="SUPFAM" id="SSF53092">
    <property type="entry name" value="Creatinase/prolidase N-terminal domain"/>
    <property type="match status" value="1"/>
</dbReference>
<evidence type="ECO:0000313" key="11">
    <source>
        <dbReference type="EMBL" id="MBB6576138.1"/>
    </source>
</evidence>
<evidence type="ECO:0000256" key="1">
    <source>
        <dbReference type="ARBA" id="ARBA00001424"/>
    </source>
</evidence>
<evidence type="ECO:0000256" key="6">
    <source>
        <dbReference type="ARBA" id="ARBA00022723"/>
    </source>
</evidence>
<comment type="cofactor">
    <cofactor evidence="2">
        <name>Mn(2+)</name>
        <dbReference type="ChEBI" id="CHEBI:29035"/>
    </cofactor>
</comment>
<dbReference type="Pfam" id="PF05195">
    <property type="entry name" value="AMP_N"/>
    <property type="match status" value="1"/>
</dbReference>
<dbReference type="CDD" id="cd01087">
    <property type="entry name" value="Prolidase"/>
    <property type="match status" value="1"/>
</dbReference>
<keyword evidence="5" id="KW-0645">Protease</keyword>
<evidence type="ECO:0000256" key="2">
    <source>
        <dbReference type="ARBA" id="ARBA00001936"/>
    </source>
</evidence>
<comment type="caution">
    <text evidence="11">The sequence shown here is derived from an EMBL/GenBank/DDBJ whole genome shotgun (WGS) entry which is preliminary data.</text>
</comment>
<evidence type="ECO:0000256" key="4">
    <source>
        <dbReference type="ARBA" id="ARBA00012574"/>
    </source>
</evidence>
<organism evidence="11 12">
    <name type="scientific">Comamonas odontotermitis</name>
    <dbReference type="NCBI Taxonomy" id="379895"/>
    <lineage>
        <taxon>Bacteria</taxon>
        <taxon>Pseudomonadati</taxon>
        <taxon>Pseudomonadota</taxon>
        <taxon>Betaproteobacteria</taxon>
        <taxon>Burkholderiales</taxon>
        <taxon>Comamonadaceae</taxon>
        <taxon>Comamonas</taxon>
    </lineage>
</organism>
<gene>
    <name evidence="11" type="ORF">HNP33_000186</name>
</gene>
<dbReference type="InterPro" id="IPR029149">
    <property type="entry name" value="Creatin/AminoP/Spt16_N"/>
</dbReference>
<dbReference type="Proteomes" id="UP000562492">
    <property type="component" value="Unassembled WGS sequence"/>
</dbReference>
<dbReference type="InterPro" id="IPR000994">
    <property type="entry name" value="Pept_M24"/>
</dbReference>
<proteinExistence type="inferred from homology"/>
<reference evidence="11 12" key="1">
    <citation type="submission" date="2020-08" db="EMBL/GenBank/DDBJ databases">
        <title>Functional genomics of gut bacteria from endangered species of beetles.</title>
        <authorList>
            <person name="Carlos-Shanley C."/>
        </authorList>
    </citation>
    <scope>NUCLEOTIDE SEQUENCE [LARGE SCALE GENOMIC DNA]</scope>
    <source>
        <strain evidence="11 12">S00124</strain>
    </source>
</reference>
<dbReference type="Gene3D" id="3.90.230.10">
    <property type="entry name" value="Creatinase/methionine aminopeptidase superfamily"/>
    <property type="match status" value="1"/>
</dbReference>
<dbReference type="InterPro" id="IPR052433">
    <property type="entry name" value="X-Pro_dipept-like"/>
</dbReference>
<keyword evidence="9" id="KW-0464">Manganese</keyword>
<evidence type="ECO:0000256" key="5">
    <source>
        <dbReference type="ARBA" id="ARBA00022670"/>
    </source>
</evidence>
<dbReference type="Pfam" id="PF00557">
    <property type="entry name" value="Peptidase_M24"/>
    <property type="match status" value="1"/>
</dbReference>
<comment type="catalytic activity">
    <reaction evidence="1">
        <text>Release of any N-terminal amino acid, including proline, that is linked to proline, even from a dipeptide or tripeptide.</text>
        <dbReference type="EC" id="3.4.11.9"/>
    </reaction>
</comment>
<dbReference type="EMBL" id="JACHKZ010000001">
    <property type="protein sequence ID" value="MBB6576138.1"/>
    <property type="molecule type" value="Genomic_DNA"/>
</dbReference>
<dbReference type="InterPro" id="IPR007865">
    <property type="entry name" value="Aminopep_P_N"/>
</dbReference>